<sequence>MKKLTLLFIYFTLSTPILSQNKIDDQTSAIVTEGKQLYRSELASWYGTDLFFEKLNDKKAKVAGYFSYSEKSISKCVFFSTDATPKVLATISFDSTYNTQTALVDGTERAFSNSEADLYSIRKQALAEINSDTIFKSYTNTSLNLIPIISGSEKKVYVLTGPEKTGVVILGNDYLLTFNKQNQLLSKKRLHKNIIPINYAKTPEEKVVTMHTHLPETGDFITATDICTLMLYEKFANWEQHIVMSENYINIWDCHKDILAVLTKEAWDNINKARNERKKN</sequence>
<gene>
    <name evidence="1" type="ORF">VB248_04650</name>
</gene>
<comment type="caution">
    <text evidence="1">The sequence shown here is derived from an EMBL/GenBank/DDBJ whole genome shotgun (WGS) entry which is preliminary data.</text>
</comment>
<organism evidence="1 2">
    <name type="scientific">Arcicella rigui</name>
    <dbReference type="NCBI Taxonomy" id="797020"/>
    <lineage>
        <taxon>Bacteria</taxon>
        <taxon>Pseudomonadati</taxon>
        <taxon>Bacteroidota</taxon>
        <taxon>Cytophagia</taxon>
        <taxon>Cytophagales</taxon>
        <taxon>Flectobacillaceae</taxon>
        <taxon>Arcicella</taxon>
    </lineage>
</organism>
<evidence type="ECO:0000313" key="1">
    <source>
        <dbReference type="EMBL" id="MEA5138406.1"/>
    </source>
</evidence>
<name>A0ABU5Q6C3_9BACT</name>
<dbReference type="Proteomes" id="UP001302949">
    <property type="component" value="Unassembled WGS sequence"/>
</dbReference>
<evidence type="ECO:0000313" key="2">
    <source>
        <dbReference type="Proteomes" id="UP001302949"/>
    </source>
</evidence>
<dbReference type="RefSeq" id="WP_323295574.1">
    <property type="nucleotide sequence ID" value="NZ_JAYFUM010000005.1"/>
</dbReference>
<keyword evidence="2" id="KW-1185">Reference proteome</keyword>
<proteinExistence type="predicted"/>
<dbReference type="EMBL" id="JAYFUM010000005">
    <property type="protein sequence ID" value="MEA5138406.1"/>
    <property type="molecule type" value="Genomic_DNA"/>
</dbReference>
<accession>A0ABU5Q6C3</accession>
<protein>
    <submittedName>
        <fullName evidence="1">Uncharacterized protein</fullName>
    </submittedName>
</protein>
<reference evidence="1 2" key="1">
    <citation type="submission" date="2023-12" db="EMBL/GenBank/DDBJ databases">
        <title>Novel species of the genus Arcicella isolated from rivers.</title>
        <authorList>
            <person name="Lu H."/>
        </authorList>
    </citation>
    <scope>NUCLEOTIDE SEQUENCE [LARGE SCALE GENOMIC DNA]</scope>
    <source>
        <strain evidence="1 2">KCTC 23307</strain>
    </source>
</reference>